<feature type="region of interest" description="Disordered" evidence="1">
    <location>
        <begin position="11"/>
        <end position="33"/>
    </location>
</feature>
<accession>A0A8G1QTE0</accession>
<feature type="compositionally biased region" description="Polar residues" evidence="1">
    <location>
        <begin position="13"/>
        <end position="28"/>
    </location>
</feature>
<gene>
    <name evidence="3" type="ORF">BO85DRAFT_198543</name>
</gene>
<dbReference type="RefSeq" id="XP_025510483.1">
    <property type="nucleotide sequence ID" value="XM_025654507.1"/>
</dbReference>
<reference evidence="3 4" key="1">
    <citation type="submission" date="2018-02" db="EMBL/GenBank/DDBJ databases">
        <title>The genomes of Aspergillus section Nigri reveals drivers in fungal speciation.</title>
        <authorList>
            <consortium name="DOE Joint Genome Institute"/>
            <person name="Vesth T.C."/>
            <person name="Nybo J."/>
            <person name="Theobald S."/>
            <person name="Brandl J."/>
            <person name="Frisvad J.C."/>
            <person name="Nielsen K.F."/>
            <person name="Lyhne E.K."/>
            <person name="Kogle M.E."/>
            <person name="Kuo A."/>
            <person name="Riley R."/>
            <person name="Clum A."/>
            <person name="Nolan M."/>
            <person name="Lipzen A."/>
            <person name="Salamov A."/>
            <person name="Henrissat B."/>
            <person name="Wiebenga A."/>
            <person name="De vries R.P."/>
            <person name="Grigoriev I.V."/>
            <person name="Mortensen U.H."/>
            <person name="Andersen M.R."/>
            <person name="Baker S.E."/>
        </authorList>
    </citation>
    <scope>NUCLEOTIDE SEQUENCE [LARGE SCALE GENOMIC DNA]</scope>
    <source>
        <strain evidence="3 4">CBS 112811</strain>
    </source>
</reference>
<organism evidence="3 4">
    <name type="scientific">Aspergillus piperis CBS 112811</name>
    <dbReference type="NCBI Taxonomy" id="1448313"/>
    <lineage>
        <taxon>Eukaryota</taxon>
        <taxon>Fungi</taxon>
        <taxon>Dikarya</taxon>
        <taxon>Ascomycota</taxon>
        <taxon>Pezizomycotina</taxon>
        <taxon>Eurotiomycetes</taxon>
        <taxon>Eurotiomycetidae</taxon>
        <taxon>Eurotiales</taxon>
        <taxon>Aspergillaceae</taxon>
        <taxon>Aspergillus</taxon>
        <taxon>Aspergillus subgen. Circumdati</taxon>
    </lineage>
</organism>
<feature type="region of interest" description="Disordered" evidence="1">
    <location>
        <begin position="48"/>
        <end position="72"/>
    </location>
</feature>
<dbReference type="Proteomes" id="UP000249526">
    <property type="component" value="Unassembled WGS sequence"/>
</dbReference>
<name>A0A8G1QTE0_9EURO</name>
<dbReference type="GeneID" id="37157909"/>
<keyword evidence="4" id="KW-1185">Reference proteome</keyword>
<keyword evidence="2" id="KW-0812">Transmembrane</keyword>
<evidence type="ECO:0000313" key="3">
    <source>
        <dbReference type="EMBL" id="RAH52561.1"/>
    </source>
</evidence>
<evidence type="ECO:0000256" key="2">
    <source>
        <dbReference type="SAM" id="Phobius"/>
    </source>
</evidence>
<keyword evidence="2" id="KW-1133">Transmembrane helix</keyword>
<proteinExistence type="predicted"/>
<dbReference type="AlphaFoldDB" id="A0A8G1QTE0"/>
<protein>
    <submittedName>
        <fullName evidence="3">Uncharacterized protein</fullName>
    </submittedName>
</protein>
<feature type="transmembrane region" description="Helical" evidence="2">
    <location>
        <begin position="81"/>
        <end position="101"/>
    </location>
</feature>
<dbReference type="EMBL" id="KZ825083">
    <property type="protein sequence ID" value="RAH52561.1"/>
    <property type="molecule type" value="Genomic_DNA"/>
</dbReference>
<sequence length="111" mass="12105">MDDRQFLELKPVQGSTQKFESSDNTNAGTLPFPDFHARRNGVFVGGRKPRRCDPIVGESDDNQPLKHHSGGGLRTRHPSSFLLSLCLCGCVVVSLGCGYPVGCDKLAALYR</sequence>
<evidence type="ECO:0000256" key="1">
    <source>
        <dbReference type="SAM" id="MobiDB-lite"/>
    </source>
</evidence>
<keyword evidence="2" id="KW-0472">Membrane</keyword>
<evidence type="ECO:0000313" key="4">
    <source>
        <dbReference type="Proteomes" id="UP000249526"/>
    </source>
</evidence>